<name>A0A7N9CYU7_MACFA</name>
<reference evidence="2" key="3">
    <citation type="submission" date="2025-09" db="UniProtKB">
        <authorList>
            <consortium name="Ensembl"/>
        </authorList>
    </citation>
    <scope>IDENTIFICATION</scope>
</reference>
<dbReference type="AlphaFoldDB" id="A0A7N9CYU7"/>
<proteinExistence type="predicted"/>
<evidence type="ECO:0000313" key="2">
    <source>
        <dbReference type="Ensembl" id="ENSMFAP00000058520.1"/>
    </source>
</evidence>
<dbReference type="GeneTree" id="ENSGT01050000245173"/>
<reference evidence="2" key="2">
    <citation type="submission" date="2025-08" db="UniProtKB">
        <authorList>
            <consortium name="Ensembl"/>
        </authorList>
    </citation>
    <scope>IDENTIFICATION</scope>
</reference>
<organism evidence="2 3">
    <name type="scientific">Macaca fascicularis</name>
    <name type="common">Crab-eating macaque</name>
    <name type="synonym">Cynomolgus monkey</name>
    <dbReference type="NCBI Taxonomy" id="9541"/>
    <lineage>
        <taxon>Eukaryota</taxon>
        <taxon>Metazoa</taxon>
        <taxon>Chordata</taxon>
        <taxon>Craniata</taxon>
        <taxon>Vertebrata</taxon>
        <taxon>Euteleostomi</taxon>
        <taxon>Mammalia</taxon>
        <taxon>Eutheria</taxon>
        <taxon>Euarchontoglires</taxon>
        <taxon>Primates</taxon>
        <taxon>Haplorrhini</taxon>
        <taxon>Catarrhini</taxon>
        <taxon>Cercopithecidae</taxon>
        <taxon>Cercopithecinae</taxon>
        <taxon>Macaca</taxon>
    </lineage>
</organism>
<keyword evidence="3" id="KW-1185">Reference proteome</keyword>
<dbReference type="Proteomes" id="UP000233100">
    <property type="component" value="Chromosome X"/>
</dbReference>
<accession>A0A7N9CYU7</accession>
<protein>
    <submittedName>
        <fullName evidence="2">Uncharacterized protein</fullName>
    </submittedName>
</protein>
<sequence length="115" mass="12501">ESSPRKVRKGKSRPNQEAAKNPGTEGEGKSCQLLQQKYLRKKRAGPGAVAQACNPSTLGGRGGRITRSGDRDHSETPSLLKIQKISRALWRAPVVPATQEAEAGESFEPGRRRLQ</sequence>
<dbReference type="Ensembl" id="ENSMFAT00000082014.1">
    <property type="protein sequence ID" value="ENSMFAP00000058520.1"/>
    <property type="gene ID" value="ENSMFAG00000060662.1"/>
</dbReference>
<evidence type="ECO:0000313" key="3">
    <source>
        <dbReference type="Proteomes" id="UP000233100"/>
    </source>
</evidence>
<reference evidence="2 3" key="1">
    <citation type="submission" date="2013-03" db="EMBL/GenBank/DDBJ databases">
        <authorList>
            <person name="Warren W."/>
            <person name="Wilson R.K."/>
        </authorList>
    </citation>
    <scope>NUCLEOTIDE SEQUENCE</scope>
</reference>
<feature type="region of interest" description="Disordered" evidence="1">
    <location>
        <begin position="1"/>
        <end position="30"/>
    </location>
</feature>
<feature type="compositionally biased region" description="Basic residues" evidence="1">
    <location>
        <begin position="1"/>
        <end position="12"/>
    </location>
</feature>
<evidence type="ECO:0000256" key="1">
    <source>
        <dbReference type="SAM" id="MobiDB-lite"/>
    </source>
</evidence>
<feature type="region of interest" description="Disordered" evidence="1">
    <location>
        <begin position="42"/>
        <end position="77"/>
    </location>
</feature>